<evidence type="ECO:0000256" key="4">
    <source>
        <dbReference type="SAM" id="MobiDB-lite"/>
    </source>
</evidence>
<dbReference type="Gene3D" id="3.40.50.720">
    <property type="entry name" value="NAD(P)-binding Rossmann-like Domain"/>
    <property type="match status" value="1"/>
</dbReference>
<dbReference type="SUPFAM" id="SSF51735">
    <property type="entry name" value="NAD(P)-binding Rossmann-fold domains"/>
    <property type="match status" value="1"/>
</dbReference>
<feature type="compositionally biased region" description="Low complexity" evidence="4">
    <location>
        <begin position="183"/>
        <end position="210"/>
    </location>
</feature>
<dbReference type="OrthoDB" id="1933717at2759"/>
<comment type="similarity">
    <text evidence="1">Belongs to the short-chain dehydrogenases/reductases (SDR) family.</text>
</comment>
<feature type="region of interest" description="Disordered" evidence="4">
    <location>
        <begin position="180"/>
        <end position="228"/>
    </location>
</feature>
<dbReference type="Pfam" id="PF00106">
    <property type="entry name" value="adh_short"/>
    <property type="match status" value="1"/>
</dbReference>
<dbReference type="EMBL" id="VCHE01000123">
    <property type="protein sequence ID" value="KAB2570770.1"/>
    <property type="molecule type" value="Genomic_DNA"/>
</dbReference>
<protein>
    <submittedName>
        <fullName evidence="5">Carbonyl reductase (NADPH) 1</fullName>
    </submittedName>
</protein>
<evidence type="ECO:0000313" key="5">
    <source>
        <dbReference type="EMBL" id="KAB2570770.1"/>
    </source>
</evidence>
<organism evidence="5 6">
    <name type="scientific">Lasiodiplodia theobromae</name>
    <dbReference type="NCBI Taxonomy" id="45133"/>
    <lineage>
        <taxon>Eukaryota</taxon>
        <taxon>Fungi</taxon>
        <taxon>Dikarya</taxon>
        <taxon>Ascomycota</taxon>
        <taxon>Pezizomycotina</taxon>
        <taxon>Dothideomycetes</taxon>
        <taxon>Dothideomycetes incertae sedis</taxon>
        <taxon>Botryosphaeriales</taxon>
        <taxon>Botryosphaeriaceae</taxon>
        <taxon>Lasiodiplodia</taxon>
    </lineage>
</organism>
<sequence length="228" mass="23646">MTNYARVAAVTGANKGIGLAIVRNLALQYPGSALNTGPLIIYLTARDASRGEAALKTLESDDQLLNAKVLKAQGGPVSLAFKELDISKKESIDAFAADLQKDHGSIDVVINNAGIAMEGFDANVATTTLATNYHGTLHSTLALLPLLKPSHSSRLINVASIAGSLSKYPPSLADEFRAAARYPQSQSSSQPPMTPNSPLAATAPAPALMPVFPDGVRAGGTPAEQGFP</sequence>
<comment type="caution">
    <text evidence="5">The sequence shown here is derived from an EMBL/GenBank/DDBJ whole genome shotgun (WGS) entry which is preliminary data.</text>
</comment>
<gene>
    <name evidence="5" type="primary">CBR1_1</name>
    <name evidence="5" type="ORF">DBV05_g10541</name>
</gene>
<keyword evidence="3" id="KW-0560">Oxidoreductase</keyword>
<dbReference type="PRINTS" id="PR00081">
    <property type="entry name" value="GDHRDH"/>
</dbReference>
<dbReference type="InterPro" id="IPR002347">
    <property type="entry name" value="SDR_fam"/>
</dbReference>
<accession>A0A5N5CZG4</accession>
<proteinExistence type="inferred from homology"/>
<dbReference type="PANTHER" id="PTHR43963:SF6">
    <property type="entry name" value="CHAIN DEHYDROGENASE FAMILY PROTEIN, PUTATIVE (AFU_ORTHOLOGUE AFUA_3G15350)-RELATED"/>
    <property type="match status" value="1"/>
</dbReference>
<evidence type="ECO:0000313" key="6">
    <source>
        <dbReference type="Proteomes" id="UP000325902"/>
    </source>
</evidence>
<dbReference type="GO" id="GO:0016491">
    <property type="term" value="F:oxidoreductase activity"/>
    <property type="evidence" value="ECO:0007669"/>
    <property type="project" value="UniProtKB-KW"/>
</dbReference>
<feature type="non-terminal residue" evidence="5">
    <location>
        <position position="228"/>
    </location>
</feature>
<dbReference type="InterPro" id="IPR036291">
    <property type="entry name" value="NAD(P)-bd_dom_sf"/>
</dbReference>
<reference evidence="5 6" key="1">
    <citation type="journal article" date="2019" name="Sci. Rep.">
        <title>A multi-omics analysis of the grapevine pathogen Lasiodiplodia theobromae reveals that temperature affects the expression of virulence- and pathogenicity-related genes.</title>
        <authorList>
            <person name="Felix C."/>
            <person name="Meneses R."/>
            <person name="Goncalves M.F.M."/>
            <person name="Tilleman L."/>
            <person name="Duarte A.S."/>
            <person name="Jorrin-Novo J.V."/>
            <person name="Van de Peer Y."/>
            <person name="Deforce D."/>
            <person name="Van Nieuwerburgh F."/>
            <person name="Esteves A.C."/>
            <person name="Alves A."/>
        </authorList>
    </citation>
    <scope>NUCLEOTIDE SEQUENCE [LARGE SCALE GENOMIC DNA]</scope>
    <source>
        <strain evidence="5 6">LA-SOL3</strain>
    </source>
</reference>
<keyword evidence="2" id="KW-0521">NADP</keyword>
<evidence type="ECO:0000256" key="1">
    <source>
        <dbReference type="ARBA" id="ARBA00006484"/>
    </source>
</evidence>
<dbReference type="PANTHER" id="PTHR43963">
    <property type="entry name" value="CARBONYL REDUCTASE 1-RELATED"/>
    <property type="match status" value="1"/>
</dbReference>
<keyword evidence="6" id="KW-1185">Reference proteome</keyword>
<dbReference type="Proteomes" id="UP000325902">
    <property type="component" value="Unassembled WGS sequence"/>
</dbReference>
<evidence type="ECO:0000256" key="2">
    <source>
        <dbReference type="ARBA" id="ARBA00022857"/>
    </source>
</evidence>
<evidence type="ECO:0000256" key="3">
    <source>
        <dbReference type="ARBA" id="ARBA00023002"/>
    </source>
</evidence>
<name>A0A5N5CZG4_9PEZI</name>
<dbReference type="AlphaFoldDB" id="A0A5N5CZG4"/>